<protein>
    <submittedName>
        <fullName evidence="1">Uncharacterized protein</fullName>
    </submittedName>
</protein>
<keyword evidence="2" id="KW-1185">Reference proteome</keyword>
<dbReference type="GeneID" id="64960980"/>
<dbReference type="InterPro" id="IPR027443">
    <property type="entry name" value="IPNS-like_sf"/>
</dbReference>
<accession>A0A7R7WB43</accession>
<proteinExistence type="predicted"/>
<dbReference type="PANTHER" id="PTHR30613:SF1">
    <property type="entry name" value="DUF1479 DOMAIN PROTEIN (AFU_ORTHOLOGUE AFUA_5G09280)"/>
    <property type="match status" value="1"/>
</dbReference>
<dbReference type="Gene3D" id="2.60.120.330">
    <property type="entry name" value="B-lactam Antibiotic, Isopenicillin N Synthase, Chain"/>
    <property type="match status" value="1"/>
</dbReference>
<dbReference type="OrthoDB" id="8249012at2759"/>
<dbReference type="EMBL" id="AP024428">
    <property type="protein sequence ID" value="BCR99658.1"/>
    <property type="molecule type" value="Genomic_DNA"/>
</dbReference>
<dbReference type="AlphaFoldDB" id="A0A7R7WB43"/>
<dbReference type="Pfam" id="PF07350">
    <property type="entry name" value="Gig2-like"/>
    <property type="match status" value="1"/>
</dbReference>
<dbReference type="KEGG" id="aluc:AKAW2_41341A"/>
<reference evidence="1" key="1">
    <citation type="submission" date="2021-01" db="EMBL/GenBank/DDBJ databases">
        <authorList>
            <consortium name="Aspergillus luchuensis mut. kawachii IFO 4304 genome sequencing consortium"/>
            <person name="Kazuki M."/>
            <person name="Futagami T."/>
        </authorList>
    </citation>
    <scope>NUCLEOTIDE SEQUENCE</scope>
    <source>
        <strain evidence="1">IFO 4308</strain>
    </source>
</reference>
<dbReference type="PANTHER" id="PTHR30613">
    <property type="entry name" value="UNCHARACTERIZED PROTEIN YBIU-RELATED"/>
    <property type="match status" value="1"/>
</dbReference>
<gene>
    <name evidence="1" type="ORF">AKAW2_41341A</name>
</gene>
<sequence length="97" mass="10464">MENTGNIDACVFYIPSVPLTPNNMQYVKQQREAFLKGVPPPDFPGGSGESQFSDRATIADIQSEAGKVAMGLSPIKLNGKDEKSKKLGQNMNAMLGF</sequence>
<name>A0A7R7WB43_ASPKA</name>
<evidence type="ECO:0000313" key="1">
    <source>
        <dbReference type="EMBL" id="BCR99658.1"/>
    </source>
</evidence>
<dbReference type="SUPFAM" id="SSF51197">
    <property type="entry name" value="Clavaminate synthase-like"/>
    <property type="match status" value="1"/>
</dbReference>
<organism evidence="1 2">
    <name type="scientific">Aspergillus kawachii</name>
    <name type="common">White koji mold</name>
    <name type="synonym">Aspergillus awamori var. kawachi</name>
    <dbReference type="NCBI Taxonomy" id="1069201"/>
    <lineage>
        <taxon>Eukaryota</taxon>
        <taxon>Fungi</taxon>
        <taxon>Dikarya</taxon>
        <taxon>Ascomycota</taxon>
        <taxon>Pezizomycotina</taxon>
        <taxon>Eurotiomycetes</taxon>
        <taxon>Eurotiomycetidae</taxon>
        <taxon>Eurotiales</taxon>
        <taxon>Aspergillaceae</taxon>
        <taxon>Aspergillus</taxon>
        <taxon>Aspergillus subgen. Circumdati</taxon>
    </lineage>
</organism>
<dbReference type="Proteomes" id="UP000661280">
    <property type="component" value="Chromosome 4"/>
</dbReference>
<reference evidence="1" key="2">
    <citation type="submission" date="2021-02" db="EMBL/GenBank/DDBJ databases">
        <title>Aspergillus luchuensis mut. kawachii IFO 4304 genome sequence.</title>
        <authorList>
            <person name="Mori K."/>
            <person name="Kadooka C."/>
            <person name="Goto M."/>
            <person name="Futagami T."/>
        </authorList>
    </citation>
    <scope>NUCLEOTIDE SEQUENCE</scope>
    <source>
        <strain evidence="1">IFO 4308</strain>
    </source>
</reference>
<dbReference type="RefSeq" id="XP_041543421.1">
    <property type="nucleotide sequence ID" value="XM_041689770.1"/>
</dbReference>
<evidence type="ECO:0000313" key="2">
    <source>
        <dbReference type="Proteomes" id="UP000661280"/>
    </source>
</evidence>
<dbReference type="InterPro" id="IPR010856">
    <property type="entry name" value="Gig2-like"/>
</dbReference>